<evidence type="ECO:0000313" key="2">
    <source>
        <dbReference type="Proteomes" id="UP000309997"/>
    </source>
</evidence>
<name>A0ACC4B0W5_POPAL</name>
<protein>
    <submittedName>
        <fullName evidence="1">Uncharacterized protein</fullName>
    </submittedName>
</protein>
<reference evidence="1 2" key="1">
    <citation type="journal article" date="2024" name="Plant Biotechnol. J.">
        <title>Genome and CRISPR/Cas9 system of a widespread forest tree (Populus alba) in the world.</title>
        <authorList>
            <person name="Liu Y.J."/>
            <person name="Jiang P.F."/>
            <person name="Han X.M."/>
            <person name="Li X.Y."/>
            <person name="Wang H.M."/>
            <person name="Wang Y.J."/>
            <person name="Wang X.X."/>
            <person name="Zeng Q.Y."/>
        </authorList>
    </citation>
    <scope>NUCLEOTIDE SEQUENCE [LARGE SCALE GENOMIC DNA]</scope>
    <source>
        <strain evidence="2">cv. PAL-ZL1</strain>
    </source>
</reference>
<comment type="caution">
    <text evidence="1">The sequence shown here is derived from an EMBL/GenBank/DDBJ whole genome shotgun (WGS) entry which is preliminary data.</text>
</comment>
<proteinExistence type="predicted"/>
<dbReference type="Proteomes" id="UP000309997">
    <property type="component" value="Unassembled WGS sequence"/>
</dbReference>
<dbReference type="EMBL" id="RCHU02000014">
    <property type="protein sequence ID" value="KAL3572168.1"/>
    <property type="molecule type" value="Genomic_DNA"/>
</dbReference>
<evidence type="ECO:0000313" key="1">
    <source>
        <dbReference type="EMBL" id="KAL3572168.1"/>
    </source>
</evidence>
<gene>
    <name evidence="1" type="ORF">D5086_026072</name>
</gene>
<organism evidence="1 2">
    <name type="scientific">Populus alba</name>
    <name type="common">White poplar</name>
    <dbReference type="NCBI Taxonomy" id="43335"/>
    <lineage>
        <taxon>Eukaryota</taxon>
        <taxon>Viridiplantae</taxon>
        <taxon>Streptophyta</taxon>
        <taxon>Embryophyta</taxon>
        <taxon>Tracheophyta</taxon>
        <taxon>Spermatophyta</taxon>
        <taxon>Magnoliopsida</taxon>
        <taxon>eudicotyledons</taxon>
        <taxon>Gunneridae</taxon>
        <taxon>Pentapetalae</taxon>
        <taxon>rosids</taxon>
        <taxon>fabids</taxon>
        <taxon>Malpighiales</taxon>
        <taxon>Salicaceae</taxon>
        <taxon>Saliceae</taxon>
        <taxon>Populus</taxon>
    </lineage>
</organism>
<sequence length="182" mass="20150">MASSISRTVKNPPLHRRAPQCSVGLNKHYSGKGSKLMPSGSSVQGIHAELHAISPIPTMYSASSALLLQSWDWSLHVMQFMLSYGSMDSLYKTKEDGQGSAVTAWLKRAGEEYARDLGTFAMTSDQEVASDTDDDTNDVVSVVTDYIFGVLGFLEWQNAVNLRFQKGQDTWIVNGEDVYTWM</sequence>
<keyword evidence="2" id="KW-1185">Reference proteome</keyword>
<accession>A0ACC4B0W5</accession>